<feature type="domain" description="ACB" evidence="4">
    <location>
        <begin position="11"/>
        <end position="104"/>
    </location>
</feature>
<keyword evidence="1" id="KW-0677">Repeat</keyword>
<dbReference type="Gene3D" id="1.25.40.20">
    <property type="entry name" value="Ankyrin repeat-containing domain"/>
    <property type="match status" value="1"/>
</dbReference>
<protein>
    <submittedName>
        <fullName evidence="5">Acyl-CoA-binding domain-containing protein 2</fullName>
    </submittedName>
</protein>
<dbReference type="Pfam" id="PF00887">
    <property type="entry name" value="ACBP"/>
    <property type="match status" value="1"/>
</dbReference>
<evidence type="ECO:0000313" key="5">
    <source>
        <dbReference type="EMBL" id="KAA8492275.1"/>
    </source>
</evidence>
<dbReference type="EMBL" id="VRMN01000010">
    <property type="protein sequence ID" value="KAA8492275.1"/>
    <property type="molecule type" value="Genomic_DNA"/>
</dbReference>
<evidence type="ECO:0000259" key="4">
    <source>
        <dbReference type="PROSITE" id="PS51228"/>
    </source>
</evidence>
<dbReference type="AlphaFoldDB" id="A0A5J4YMA1"/>
<evidence type="ECO:0000256" key="1">
    <source>
        <dbReference type="ARBA" id="ARBA00022737"/>
    </source>
</evidence>
<dbReference type="Proteomes" id="UP000324585">
    <property type="component" value="Unassembled WGS sequence"/>
</dbReference>
<dbReference type="Gene3D" id="1.20.80.10">
    <property type="match status" value="1"/>
</dbReference>
<dbReference type="PROSITE" id="PS50088">
    <property type="entry name" value="ANK_REPEAT"/>
    <property type="match status" value="1"/>
</dbReference>
<evidence type="ECO:0000256" key="2">
    <source>
        <dbReference type="ARBA" id="ARBA00023043"/>
    </source>
</evidence>
<name>A0A5J4YMA1_PORPP</name>
<dbReference type="PANTHER" id="PTHR24171">
    <property type="entry name" value="ANKYRIN REPEAT DOMAIN-CONTAINING PROTEIN 39-RELATED"/>
    <property type="match status" value="1"/>
</dbReference>
<dbReference type="Pfam" id="PF12796">
    <property type="entry name" value="Ank_2"/>
    <property type="match status" value="1"/>
</dbReference>
<dbReference type="SMART" id="SM00248">
    <property type="entry name" value="ANK"/>
    <property type="match status" value="2"/>
</dbReference>
<gene>
    <name evidence="5" type="ORF">FVE85_3713</name>
</gene>
<dbReference type="SUPFAM" id="SSF48403">
    <property type="entry name" value="Ankyrin repeat"/>
    <property type="match status" value="1"/>
</dbReference>
<keyword evidence="6" id="KW-1185">Reference proteome</keyword>
<dbReference type="PROSITE" id="PS51228">
    <property type="entry name" value="ACB_2"/>
    <property type="match status" value="1"/>
</dbReference>
<sequence length="342" mass="37051">MIGSGDDDDAASARYERAVERISSNEFGSGNVPSEILLQLYGLYSRVSKGRVEDDAAGVSWMSRMDPRASAKREAWAACSALDVPQAMHRYVQLVDLLDAMKEQGKLGSSSDAGRSAADGGMGKSAPQGFVYGANGENHQQEGTVLPPGSAEAALFESIELGDVSRLHRLLKQAPDAKELANCRDGYGMTALMRAADAGVPKMCSVLLDHGAELLDRDEQQQTALHVACICGHARVVRLLLTYAHRYRRHVCSVGFNSLPEEMLMQRDLDGRVPAEYAESDDAQMSAALRSAQSFYNTASYWKQPRVLINASLGLGAVLTVAYLAYRKLHVLASARKDALEP</sequence>
<organism evidence="5 6">
    <name type="scientific">Porphyridium purpureum</name>
    <name type="common">Red alga</name>
    <name type="synonym">Porphyridium cruentum</name>
    <dbReference type="NCBI Taxonomy" id="35688"/>
    <lineage>
        <taxon>Eukaryota</taxon>
        <taxon>Rhodophyta</taxon>
        <taxon>Bangiophyceae</taxon>
        <taxon>Porphyridiales</taxon>
        <taxon>Porphyridiaceae</taxon>
        <taxon>Porphyridium</taxon>
    </lineage>
</organism>
<comment type="caution">
    <text evidence="5">The sequence shown here is derived from an EMBL/GenBank/DDBJ whole genome shotgun (WGS) entry which is preliminary data.</text>
</comment>
<dbReference type="OrthoDB" id="194358at2759"/>
<dbReference type="GO" id="GO:0000062">
    <property type="term" value="F:fatty-acyl-CoA binding"/>
    <property type="evidence" value="ECO:0007669"/>
    <property type="project" value="InterPro"/>
</dbReference>
<dbReference type="InterPro" id="IPR035984">
    <property type="entry name" value="Acyl-CoA-binding_sf"/>
</dbReference>
<reference evidence="6" key="1">
    <citation type="journal article" date="2019" name="Nat. Commun.">
        <title>Expansion of phycobilisome linker gene families in mesophilic red algae.</title>
        <authorList>
            <person name="Lee J."/>
            <person name="Kim D."/>
            <person name="Bhattacharya D."/>
            <person name="Yoon H.S."/>
        </authorList>
    </citation>
    <scope>NUCLEOTIDE SEQUENCE [LARGE SCALE GENOMIC DNA]</scope>
    <source>
        <strain evidence="6">CCMP 1328</strain>
    </source>
</reference>
<evidence type="ECO:0000313" key="6">
    <source>
        <dbReference type="Proteomes" id="UP000324585"/>
    </source>
</evidence>
<accession>A0A5J4YMA1</accession>
<keyword evidence="2 3" id="KW-0040">ANK repeat</keyword>
<dbReference type="InterPro" id="IPR000582">
    <property type="entry name" value="Acyl-CoA-binding_protein"/>
</dbReference>
<dbReference type="InterPro" id="IPR036770">
    <property type="entry name" value="Ankyrin_rpt-contain_sf"/>
</dbReference>
<proteinExistence type="predicted"/>
<feature type="repeat" description="ANK" evidence="3">
    <location>
        <begin position="187"/>
        <end position="219"/>
    </location>
</feature>
<dbReference type="SUPFAM" id="SSF47027">
    <property type="entry name" value="Acyl-CoA binding protein"/>
    <property type="match status" value="1"/>
</dbReference>
<evidence type="ECO:0000256" key="3">
    <source>
        <dbReference type="PROSITE-ProRule" id="PRU00023"/>
    </source>
</evidence>
<dbReference type="InterPro" id="IPR014352">
    <property type="entry name" value="FERM/acyl-CoA-bd_prot_sf"/>
</dbReference>
<dbReference type="InterPro" id="IPR002110">
    <property type="entry name" value="Ankyrin_rpt"/>
</dbReference>